<protein>
    <submittedName>
        <fullName evidence="1">Uncharacterized protein</fullName>
    </submittedName>
</protein>
<comment type="caution">
    <text evidence="1">The sequence shown here is derived from an EMBL/GenBank/DDBJ whole genome shotgun (WGS) entry which is preliminary data.</text>
</comment>
<evidence type="ECO:0000313" key="1">
    <source>
        <dbReference type="EMBL" id="KAK3679832.1"/>
    </source>
</evidence>
<name>A0AAE1C6B8_9PEZI</name>
<reference evidence="1" key="1">
    <citation type="submission" date="2023-07" db="EMBL/GenBank/DDBJ databases">
        <title>Black Yeasts Isolated from many extreme environments.</title>
        <authorList>
            <person name="Coleine C."/>
            <person name="Stajich J.E."/>
            <person name="Selbmann L."/>
        </authorList>
    </citation>
    <scope>NUCLEOTIDE SEQUENCE</scope>
    <source>
        <strain evidence="1">CCFEE 5485</strain>
    </source>
</reference>
<dbReference type="Proteomes" id="UP001274830">
    <property type="component" value="Unassembled WGS sequence"/>
</dbReference>
<keyword evidence="2" id="KW-1185">Reference proteome</keyword>
<dbReference type="EMBL" id="JAUTXT010000001">
    <property type="protein sequence ID" value="KAK3679832.1"/>
    <property type="molecule type" value="Genomic_DNA"/>
</dbReference>
<accession>A0AAE1C6B8</accession>
<proteinExistence type="predicted"/>
<dbReference type="AlphaFoldDB" id="A0AAE1C6B8"/>
<gene>
    <name evidence="1" type="ORF">LTR78_000208</name>
</gene>
<organism evidence="1 2">
    <name type="scientific">Recurvomyces mirabilis</name>
    <dbReference type="NCBI Taxonomy" id="574656"/>
    <lineage>
        <taxon>Eukaryota</taxon>
        <taxon>Fungi</taxon>
        <taxon>Dikarya</taxon>
        <taxon>Ascomycota</taxon>
        <taxon>Pezizomycotina</taxon>
        <taxon>Dothideomycetes</taxon>
        <taxon>Dothideomycetidae</taxon>
        <taxon>Mycosphaerellales</taxon>
        <taxon>Teratosphaeriaceae</taxon>
        <taxon>Recurvomyces</taxon>
    </lineage>
</organism>
<sequence>MLVNETLVSEVEILEMEGDRDGVERLVEGTRLVLNRLVPERLVLGAFVIVDSDVRLVKVPPMDVLGTIALEAETTGDERLVEGGDNEVEVTDSERLGDDAGTVTLVIVFDSEVDRLDVARLIELPDVLLIAMLMLELGTEIEGLLLNEPAEAPEAVESTESELIPKVVLGILILLGELDVLGNDMGRDVDPKGVSTAEKVAEELEILKLML</sequence>
<evidence type="ECO:0000313" key="2">
    <source>
        <dbReference type="Proteomes" id="UP001274830"/>
    </source>
</evidence>